<dbReference type="RefSeq" id="WP_183647144.1">
    <property type="nucleotide sequence ID" value="NZ_JACIBV010000001.1"/>
</dbReference>
<dbReference type="AlphaFoldDB" id="A0A7W5V3E2"/>
<dbReference type="Proteomes" id="UP000579945">
    <property type="component" value="Unassembled WGS sequence"/>
</dbReference>
<protein>
    <submittedName>
        <fullName evidence="2">23S rRNA G2445 N2-methylase RlmL</fullName>
    </submittedName>
</protein>
<organism evidence="2 3">
    <name type="scientific">Nonomuraea dietziae</name>
    <dbReference type="NCBI Taxonomy" id="65515"/>
    <lineage>
        <taxon>Bacteria</taxon>
        <taxon>Bacillati</taxon>
        <taxon>Actinomycetota</taxon>
        <taxon>Actinomycetes</taxon>
        <taxon>Streptosporangiales</taxon>
        <taxon>Streptosporangiaceae</taxon>
        <taxon>Nonomuraea</taxon>
    </lineage>
</organism>
<dbReference type="PANTHER" id="PTHR14911:SF13">
    <property type="entry name" value="TRNA (GUANINE(6)-N2)-METHYLTRANSFERASE THUMP3"/>
    <property type="match status" value="1"/>
</dbReference>
<reference evidence="2 3" key="1">
    <citation type="submission" date="2020-08" db="EMBL/GenBank/DDBJ databases">
        <title>Sequencing the genomes of 1000 actinobacteria strains.</title>
        <authorList>
            <person name="Klenk H.-P."/>
        </authorList>
    </citation>
    <scope>NUCLEOTIDE SEQUENCE [LARGE SCALE GENOMIC DNA]</scope>
    <source>
        <strain evidence="2 3">DSM 44320</strain>
    </source>
</reference>
<dbReference type="SUPFAM" id="SSF53335">
    <property type="entry name" value="S-adenosyl-L-methionine-dependent methyltransferases"/>
    <property type="match status" value="1"/>
</dbReference>
<evidence type="ECO:0000259" key="1">
    <source>
        <dbReference type="Pfam" id="PF01170"/>
    </source>
</evidence>
<evidence type="ECO:0000313" key="3">
    <source>
        <dbReference type="Proteomes" id="UP000579945"/>
    </source>
</evidence>
<keyword evidence="3" id="KW-1185">Reference proteome</keyword>
<evidence type="ECO:0000313" key="2">
    <source>
        <dbReference type="EMBL" id="MBB3727076.1"/>
    </source>
</evidence>
<dbReference type="Gene3D" id="3.40.50.150">
    <property type="entry name" value="Vaccinia Virus protein VP39"/>
    <property type="match status" value="1"/>
</dbReference>
<dbReference type="EMBL" id="JACIBV010000001">
    <property type="protein sequence ID" value="MBB3727076.1"/>
    <property type="molecule type" value="Genomic_DNA"/>
</dbReference>
<dbReference type="GO" id="GO:0016423">
    <property type="term" value="F:tRNA (guanine) methyltransferase activity"/>
    <property type="evidence" value="ECO:0007669"/>
    <property type="project" value="TreeGrafter"/>
</dbReference>
<dbReference type="GeneID" id="95396140"/>
<dbReference type="PANTHER" id="PTHR14911">
    <property type="entry name" value="THUMP DOMAIN-CONTAINING"/>
    <property type="match status" value="1"/>
</dbReference>
<proteinExistence type="predicted"/>
<dbReference type="GO" id="GO:0030488">
    <property type="term" value="P:tRNA methylation"/>
    <property type="evidence" value="ECO:0007669"/>
    <property type="project" value="TreeGrafter"/>
</dbReference>
<feature type="domain" description="Ribosomal RNA large subunit methyltransferase K/L-like methyltransferase" evidence="1">
    <location>
        <begin position="171"/>
        <end position="305"/>
    </location>
</feature>
<name>A0A7W5V3E2_9ACTN</name>
<dbReference type="PRINTS" id="PR00507">
    <property type="entry name" value="N12N6MTFRASE"/>
</dbReference>
<dbReference type="Pfam" id="PF01170">
    <property type="entry name" value="UPF0020"/>
    <property type="match status" value="1"/>
</dbReference>
<dbReference type="CDD" id="cd02440">
    <property type="entry name" value="AdoMet_MTases"/>
    <property type="match status" value="1"/>
</dbReference>
<dbReference type="InterPro" id="IPR000241">
    <property type="entry name" value="RlmKL-like_Mtase"/>
</dbReference>
<sequence length="343" mass="35952">MHTLLVARTVRGLEPLVAEEVGHTVRRRHREVWFERQSPDPGVLELRTADDVLLPAAVAGGVGRAKTALDRLRALAAGVDAAAMVELKTAFGGSPLVKGVDVSASFLGRRAYNRYDMEDAVGGALAARLGVPYHSRRHGPPPPATLSWRVSVEGDEAAIGLRIADRPLHRRPYKTRTVPGTLHPPVAAAMARLAGLEGARTVLDPCCGAGTTLIEARSYAPVARCLGVDLSPSAVAAAVGNAGGGGIGWAVADAGRLPLPSGSVDRVLVNPPWERQVASGGSFGGFWRELRRVLAERGRVVALLPGPADPPGFEVRDTIAVSLMGRHAVIAVLSLAASRGRGR</sequence>
<comment type="caution">
    <text evidence="2">The sequence shown here is derived from an EMBL/GenBank/DDBJ whole genome shotgun (WGS) entry which is preliminary data.</text>
</comment>
<dbReference type="Gene3D" id="3.30.2130.30">
    <property type="match status" value="1"/>
</dbReference>
<gene>
    <name evidence="2" type="ORF">FHR33_002936</name>
</gene>
<dbReference type="InterPro" id="IPR029063">
    <property type="entry name" value="SAM-dependent_MTases_sf"/>
</dbReference>
<keyword evidence="2" id="KW-0808">Transferase</keyword>
<keyword evidence="2" id="KW-0489">Methyltransferase</keyword>
<accession>A0A7W5V3E2</accession>